<feature type="transmembrane region" description="Helical" evidence="1">
    <location>
        <begin position="12"/>
        <end position="29"/>
    </location>
</feature>
<feature type="transmembrane region" description="Helical" evidence="1">
    <location>
        <begin position="556"/>
        <end position="576"/>
    </location>
</feature>
<evidence type="ECO:0000313" key="2">
    <source>
        <dbReference type="EMBL" id="SHM62299.1"/>
    </source>
</evidence>
<gene>
    <name evidence="2" type="ORF">SAMN05878281_1326</name>
</gene>
<protein>
    <submittedName>
        <fullName evidence="2">Uncharacterized protein</fullName>
    </submittedName>
</protein>
<evidence type="ECO:0000313" key="3">
    <source>
        <dbReference type="Proteomes" id="UP000190235"/>
    </source>
</evidence>
<name>A0A1M7KAH9_9FLAO</name>
<dbReference type="STRING" id="143223.SAMN05878281_1326"/>
<organism evidence="2 3">
    <name type="scientific">Salegentibacter salegens</name>
    <dbReference type="NCBI Taxonomy" id="143223"/>
    <lineage>
        <taxon>Bacteria</taxon>
        <taxon>Pseudomonadati</taxon>
        <taxon>Bacteroidota</taxon>
        <taxon>Flavobacteriia</taxon>
        <taxon>Flavobacteriales</taxon>
        <taxon>Flavobacteriaceae</taxon>
        <taxon>Salegentibacter</taxon>
    </lineage>
</organism>
<evidence type="ECO:0000256" key="1">
    <source>
        <dbReference type="SAM" id="Phobius"/>
    </source>
</evidence>
<dbReference type="AlphaFoldDB" id="A0A1M7KAH9"/>
<keyword evidence="1" id="KW-0812">Transmembrane</keyword>
<dbReference type="RefSeq" id="WP_079734522.1">
    <property type="nucleotide sequence ID" value="NZ_LT670848.1"/>
</dbReference>
<accession>A0A1M7KAH9</accession>
<sequence length="580" mass="65883">MSNNLTFLNASWFWPVLVCCLILLLIFLWKEWSQAGKKRFFFKIFLAILAVSSLALIAIKPAIPQEVREGNVLILTQGYKQNQLDSLKKEYRKIKVIDYRKDEVLPELKTSKQIFVLGQGISAYDLNQFKELPVTYLPGDTVAGIVKLNYNPKNQVGNKIKVQGRFLKTKLGNRLVLEDAGGTAVDSIVFTSKENKNFNLETELKVAGNYVFNITLKDSLGEILSNNALPVKVTKEEALRILILNSFPTFEIKYLKNFLAESGHELVVKNRITTGRFKFEFFNTENTSLGNLNAGISEDFDLLISDSGAIRNLSSAENSALQNSIRETGLGLFILGEANTLNSLGDFSVFELERVSATETELDNLSETTTAKQPFQLKDEFGLEKIHSSNSSILSGYKRLGQGRIGTTLLENTWQLQLEGKQEAYQLVWSQLMEQISKRTSATASWKAKTDFAFKDQAFEFQIRTSVENLRVSNENGHLIPLKQDLNNQELWSGKTYPQKAGWQELKMEQDSTSVFKYFVHQAKDWQALKSYQTSQENNRFFQQEILEEESVKMPIAINPLWFFGIFLISMGGLWLEPKL</sequence>
<dbReference type="EMBL" id="LT670848">
    <property type="protein sequence ID" value="SHM62299.1"/>
    <property type="molecule type" value="Genomic_DNA"/>
</dbReference>
<dbReference type="Proteomes" id="UP000190235">
    <property type="component" value="Chromosome I"/>
</dbReference>
<dbReference type="OrthoDB" id="980086at2"/>
<proteinExistence type="predicted"/>
<keyword evidence="1" id="KW-0472">Membrane</keyword>
<keyword evidence="3" id="KW-1185">Reference proteome</keyword>
<reference evidence="3" key="1">
    <citation type="submission" date="2016-11" db="EMBL/GenBank/DDBJ databases">
        <authorList>
            <person name="Varghese N."/>
            <person name="Submissions S."/>
        </authorList>
    </citation>
    <scope>NUCLEOTIDE SEQUENCE [LARGE SCALE GENOMIC DNA]</scope>
    <source>
        <strain evidence="3">ACAM 48</strain>
    </source>
</reference>
<keyword evidence="1" id="KW-1133">Transmembrane helix</keyword>
<feature type="transmembrane region" description="Helical" evidence="1">
    <location>
        <begin position="41"/>
        <end position="59"/>
    </location>
</feature>